<gene>
    <name evidence="3" type="ORF">Q649_00163</name>
</gene>
<protein>
    <submittedName>
        <fullName evidence="3">Uncharacterized protein</fullName>
    </submittedName>
</protein>
<dbReference type="Proteomes" id="UP000018945">
    <property type="component" value="Unassembled WGS sequence"/>
</dbReference>
<dbReference type="EMBL" id="AZZX01000006">
    <property type="protein sequence ID" value="ETS16607.1"/>
    <property type="molecule type" value="Genomic_DNA"/>
</dbReference>
<evidence type="ECO:0000256" key="1">
    <source>
        <dbReference type="ARBA" id="ARBA00004141"/>
    </source>
</evidence>
<comment type="caution">
    <text evidence="3">The sequence shown here is derived from an EMBL/GenBank/DDBJ whole genome shotgun (WGS) entry which is preliminary data.</text>
</comment>
<keyword evidence="2" id="KW-0472">Membrane</keyword>
<accession>W3TZ85</accession>
<organism evidence="3 4">
    <name type="scientific">Bartonella quintana JK 73</name>
    <dbReference type="NCBI Taxonomy" id="1402976"/>
    <lineage>
        <taxon>Bacteria</taxon>
        <taxon>Pseudomonadati</taxon>
        <taxon>Pseudomonadota</taxon>
        <taxon>Alphaproteobacteria</taxon>
        <taxon>Hyphomicrobiales</taxon>
        <taxon>Bartonellaceae</taxon>
        <taxon>Bartonella</taxon>
    </lineage>
</organism>
<name>W3TZ85_BARQI</name>
<comment type="subcellular location">
    <subcellularLocation>
        <location evidence="1">Membrane</location>
        <topology evidence="1">Multi-pass membrane protein</topology>
    </subcellularLocation>
</comment>
<sequence length="117" mass="13178">MITSTIMKMKNMKELNTFQAKTENKNNKISTIFATLIIFLAAQSAYAQTASKNIDVFIGVQYGLTLIIPIAAAIIFLFLLLIYVFRIISRVTFVRWTFSVIIAGAAFYISSILFHIT</sequence>
<keyword evidence="2" id="KW-0812">Transmembrane</keyword>
<reference evidence="3 4" key="1">
    <citation type="submission" date="2013-12" db="EMBL/GenBank/DDBJ databases">
        <title>The Genome Sequence of Bartonella quintana JK 73.</title>
        <authorList>
            <consortium name="The Broad Institute Genomics Platform"/>
            <consortium name="The Broad Institute Genome Sequencing Center for Infectious Disease"/>
            <person name="Feldgarden M."/>
            <person name="Kirby J."/>
            <person name="Birtles R."/>
            <person name="Dasch G."/>
            <person name="Hendrix L."/>
            <person name="Koehler J."/>
            <person name="Kosoy M."/>
            <person name="Young S."/>
            <person name="Zeng Q."/>
            <person name="Gargeya S."/>
            <person name="Fitzgerald M."/>
            <person name="Abouelleil A."/>
            <person name="Alvarado L."/>
            <person name="Chapman S.B."/>
            <person name="Gainer-Dewar J."/>
            <person name="Goldberg J."/>
            <person name="Griggs A."/>
            <person name="Gujja S."/>
            <person name="Hansen M."/>
            <person name="Howarth C."/>
            <person name="Imamovic A."/>
            <person name="Ireland A."/>
            <person name="Larimer J."/>
            <person name="McCowan C."/>
            <person name="Murphy C."/>
            <person name="Pearson M."/>
            <person name="Poon T.W."/>
            <person name="Priest M."/>
            <person name="Roberts A."/>
            <person name="Saif S."/>
            <person name="Shea T."/>
            <person name="Sykes S."/>
            <person name="Wortman J."/>
            <person name="Nusbaum C."/>
            <person name="Birren B."/>
        </authorList>
    </citation>
    <scope>NUCLEOTIDE SEQUENCE [LARGE SCALE GENOMIC DNA]</scope>
    <source>
        <strain evidence="3 4">JK 73</strain>
    </source>
</reference>
<dbReference type="Pfam" id="PF04956">
    <property type="entry name" value="TrbC"/>
    <property type="match status" value="1"/>
</dbReference>
<dbReference type="HOGENOM" id="CLU_155731_0_0_5"/>
<feature type="transmembrane region" description="Helical" evidence="2">
    <location>
        <begin position="63"/>
        <end position="84"/>
    </location>
</feature>
<evidence type="ECO:0000256" key="2">
    <source>
        <dbReference type="SAM" id="Phobius"/>
    </source>
</evidence>
<dbReference type="GO" id="GO:0016020">
    <property type="term" value="C:membrane"/>
    <property type="evidence" value="ECO:0007669"/>
    <property type="project" value="UniProtKB-SubCell"/>
</dbReference>
<evidence type="ECO:0000313" key="4">
    <source>
        <dbReference type="Proteomes" id="UP000018945"/>
    </source>
</evidence>
<dbReference type="PATRIC" id="fig|1402976.3.peg.224"/>
<evidence type="ECO:0000313" key="3">
    <source>
        <dbReference type="EMBL" id="ETS16607.1"/>
    </source>
</evidence>
<proteinExistence type="predicted"/>
<feature type="transmembrane region" description="Helical" evidence="2">
    <location>
        <begin position="96"/>
        <end position="116"/>
    </location>
</feature>
<dbReference type="AlphaFoldDB" id="W3TZ85"/>
<dbReference type="InterPro" id="IPR007039">
    <property type="entry name" value="TrbC/VirB2"/>
</dbReference>
<keyword evidence="2" id="KW-1133">Transmembrane helix</keyword>